<feature type="compositionally biased region" description="Low complexity" evidence="1">
    <location>
        <begin position="81"/>
        <end position="96"/>
    </location>
</feature>
<proteinExistence type="predicted"/>
<protein>
    <submittedName>
        <fullName evidence="2">Uncharacterized protein</fullName>
    </submittedName>
</protein>
<evidence type="ECO:0000256" key="1">
    <source>
        <dbReference type="SAM" id="MobiDB-lite"/>
    </source>
</evidence>
<name>A0AAV2QW23_MEGNR</name>
<accession>A0AAV2QW23</accession>
<evidence type="ECO:0000313" key="3">
    <source>
        <dbReference type="Proteomes" id="UP001497623"/>
    </source>
</evidence>
<comment type="caution">
    <text evidence="2">The sequence shown here is derived from an EMBL/GenBank/DDBJ whole genome shotgun (WGS) entry which is preliminary data.</text>
</comment>
<sequence>MSLTMYPMSRYCPTLYSNQNYCPSSAYRKYRRVHAMSGTTFEYFNPMSVAKIRPLDMQIHEPSVTQSKYAAVNRRVRERSSTPSSSRSRASMNSDRWSVGPGDLDVRPDNADLKLARRHLSEVVPSNFEDYPPVRACSNQYECLTNSLVKYGGMRHCV</sequence>
<reference evidence="2 3" key="1">
    <citation type="submission" date="2024-05" db="EMBL/GenBank/DDBJ databases">
        <authorList>
            <person name="Wallberg A."/>
        </authorList>
    </citation>
    <scope>NUCLEOTIDE SEQUENCE [LARGE SCALE GENOMIC DNA]</scope>
</reference>
<dbReference type="EMBL" id="CAXKWB010010168">
    <property type="protein sequence ID" value="CAL4097091.1"/>
    <property type="molecule type" value="Genomic_DNA"/>
</dbReference>
<organism evidence="2 3">
    <name type="scientific">Meganyctiphanes norvegica</name>
    <name type="common">Northern krill</name>
    <name type="synonym">Thysanopoda norvegica</name>
    <dbReference type="NCBI Taxonomy" id="48144"/>
    <lineage>
        <taxon>Eukaryota</taxon>
        <taxon>Metazoa</taxon>
        <taxon>Ecdysozoa</taxon>
        <taxon>Arthropoda</taxon>
        <taxon>Crustacea</taxon>
        <taxon>Multicrustacea</taxon>
        <taxon>Malacostraca</taxon>
        <taxon>Eumalacostraca</taxon>
        <taxon>Eucarida</taxon>
        <taxon>Euphausiacea</taxon>
        <taxon>Euphausiidae</taxon>
        <taxon>Meganyctiphanes</taxon>
    </lineage>
</organism>
<feature type="region of interest" description="Disordered" evidence="1">
    <location>
        <begin position="66"/>
        <end position="103"/>
    </location>
</feature>
<dbReference type="AlphaFoldDB" id="A0AAV2QW23"/>
<evidence type="ECO:0000313" key="2">
    <source>
        <dbReference type="EMBL" id="CAL4097091.1"/>
    </source>
</evidence>
<gene>
    <name evidence="2" type="ORF">MNOR_LOCUS15904</name>
</gene>
<keyword evidence="3" id="KW-1185">Reference proteome</keyword>
<dbReference type="Proteomes" id="UP001497623">
    <property type="component" value="Unassembled WGS sequence"/>
</dbReference>